<dbReference type="OrthoDB" id="5404773at2759"/>
<dbReference type="AlphaFoldDB" id="A0A9P5BLY5"/>
<organism evidence="2 3">
    <name type="scientific">Colletotrichum siamense</name>
    <name type="common">Anthracnose fungus</name>
    <dbReference type="NCBI Taxonomy" id="690259"/>
    <lineage>
        <taxon>Eukaryota</taxon>
        <taxon>Fungi</taxon>
        <taxon>Dikarya</taxon>
        <taxon>Ascomycota</taxon>
        <taxon>Pezizomycotina</taxon>
        <taxon>Sordariomycetes</taxon>
        <taxon>Hypocreomycetidae</taxon>
        <taxon>Glomerellales</taxon>
        <taxon>Glomerellaceae</taxon>
        <taxon>Colletotrichum</taxon>
        <taxon>Colletotrichum gloeosporioides species complex</taxon>
    </lineage>
</organism>
<comment type="caution">
    <text evidence="2">The sequence shown here is derived from an EMBL/GenBank/DDBJ whole genome shotgun (WGS) entry which is preliminary data.</text>
</comment>
<evidence type="ECO:0000313" key="2">
    <source>
        <dbReference type="EMBL" id="KAF4843128.1"/>
    </source>
</evidence>
<feature type="chain" id="PRO_5040111992" description="Small secreted protein" evidence="1">
    <location>
        <begin position="21"/>
        <end position="114"/>
    </location>
</feature>
<keyword evidence="3" id="KW-1185">Reference proteome</keyword>
<feature type="signal peptide" evidence="1">
    <location>
        <begin position="1"/>
        <end position="20"/>
    </location>
</feature>
<sequence>MLASNIIGTLVLGLAATVSAANNKANEYKSGDCSGSLNYGHTGVKLATVTMDDSSHSVYLATGATYGPWLAYEGKTSNGGSCTGAYLGDLPGECVNLDNHFPGRRIRCVAKTLV</sequence>
<keyword evidence="1" id="KW-0732">Signal</keyword>
<evidence type="ECO:0000256" key="1">
    <source>
        <dbReference type="SAM" id="SignalP"/>
    </source>
</evidence>
<name>A0A9P5BLY5_COLSI</name>
<evidence type="ECO:0000313" key="3">
    <source>
        <dbReference type="Proteomes" id="UP000711996"/>
    </source>
</evidence>
<accession>A0A9P5BLY5</accession>
<reference evidence="2" key="1">
    <citation type="submission" date="2019-06" db="EMBL/GenBank/DDBJ databases">
        <authorList>
            <person name="Gan P."/>
            <person name="Shirasu K."/>
        </authorList>
    </citation>
    <scope>NUCLEOTIDE SEQUENCE [LARGE SCALE GENOMIC DNA]</scope>
    <source>
        <strain evidence="2">CAD2</strain>
    </source>
</reference>
<protein>
    <recommendedName>
        <fullName evidence="4">Small secreted protein</fullName>
    </recommendedName>
</protein>
<dbReference type="EMBL" id="QPMT01000085">
    <property type="protein sequence ID" value="KAF4843128.1"/>
    <property type="molecule type" value="Genomic_DNA"/>
</dbReference>
<gene>
    <name evidence="2" type="ORF">CGCSCA2_v014355</name>
</gene>
<evidence type="ECO:0008006" key="4">
    <source>
        <dbReference type="Google" id="ProtNLM"/>
    </source>
</evidence>
<proteinExistence type="predicted"/>
<dbReference type="Proteomes" id="UP000711996">
    <property type="component" value="Unassembled WGS sequence"/>
</dbReference>